<dbReference type="EMBL" id="QEAP01000024">
    <property type="protein sequence ID" value="TPX77304.1"/>
    <property type="molecule type" value="Genomic_DNA"/>
</dbReference>
<dbReference type="GO" id="GO:0006139">
    <property type="term" value="P:nucleobase-containing compound metabolic process"/>
    <property type="evidence" value="ECO:0007669"/>
    <property type="project" value="InterPro"/>
</dbReference>
<dbReference type="InterPro" id="IPR012337">
    <property type="entry name" value="RNaseH-like_sf"/>
</dbReference>
<dbReference type="GO" id="GO:0003676">
    <property type="term" value="F:nucleic acid binding"/>
    <property type="evidence" value="ECO:0007669"/>
    <property type="project" value="InterPro"/>
</dbReference>
<dbReference type="Pfam" id="PF01612">
    <property type="entry name" value="DNA_pol_A_exo1"/>
    <property type="match status" value="1"/>
</dbReference>
<feature type="compositionally biased region" description="Low complexity" evidence="1">
    <location>
        <begin position="131"/>
        <end position="143"/>
    </location>
</feature>
<dbReference type="InterPro" id="IPR052408">
    <property type="entry name" value="Exonuclease_MUT-7-like"/>
</dbReference>
<dbReference type="Proteomes" id="UP000320333">
    <property type="component" value="Unassembled WGS sequence"/>
</dbReference>
<evidence type="ECO:0000256" key="1">
    <source>
        <dbReference type="SAM" id="MobiDB-lite"/>
    </source>
</evidence>
<dbReference type="Gene3D" id="3.30.420.10">
    <property type="entry name" value="Ribonuclease H-like superfamily/Ribonuclease H"/>
    <property type="match status" value="1"/>
</dbReference>
<keyword evidence="4" id="KW-1185">Reference proteome</keyword>
<name>A0A507FLV8_9FUNG</name>
<accession>A0A507FLV8</accession>
<dbReference type="SUPFAM" id="SSF53098">
    <property type="entry name" value="Ribonuclease H-like"/>
    <property type="match status" value="1"/>
</dbReference>
<feature type="region of interest" description="Disordered" evidence="1">
    <location>
        <begin position="118"/>
        <end position="144"/>
    </location>
</feature>
<feature type="domain" description="3'-5' exonuclease" evidence="2">
    <location>
        <begin position="506"/>
        <end position="698"/>
    </location>
</feature>
<protein>
    <recommendedName>
        <fullName evidence="2">3'-5' exonuclease domain-containing protein</fullName>
    </recommendedName>
</protein>
<sequence>MESSETLTAQLIEQCETESGSDLFLHASVSAVLAWIRRVKAGSAGPGDGVKDPAQLPESAESISSVLVFLMGAMRALPHSKELFAKLNFKSAAVHRRVAKCLGKLMAIATGRDFAHAASNQAGKRKRNQRTPTAPKTIPTPAAMSDEDIQSMPEELQELVRAFLMDPDVSPFAVHSLTAFPPSFLHTNEMVYANLLESLSKNPCTSTEVFTLLQPPYFEFPNLASENDELVLPPHIIQAITSLIKAGETQVAPILIEYPMLLHKALAELNESCDGILRQITAAFDSTPGCIGFTHKSQDLDENTTAALRSLSQVMFHSKPILKILSLCRIDITSSKYTAIVTTARLTTLKWLVGEIIKFFDGLCADTSIEVDEDCYLEGPLPLLPDLIEKIDGSYQQCALQLSIADLVALLPLDVAGAVDRVLKLALEPFGYTPEDPSMDEAAVEKWAWVNTAKLSCLSDNKDTKPTISAEMDAQGLQETLDKTENKDIQAASNDAPRYYKCAIPILFVDDAASLAVFADAVRFENCDCVAIDCEWKPDGFKLIGEPDSPAATLQIAVSKSGGESKAFVLGLAQLDEKSGVEVLERLFQDDRIIKLGFGFSEDTARLRLRFPSLSAELKNLSDLSRITSKQASKGYFQTKKRISLSDLVKQYLGVEMEKRIRLSNWEMRPLTVRQLTYAANDTLVLLEVYQLMQRDGDLDTEAKEGKQGGAGDKRNRKRNKSSL</sequence>
<dbReference type="InterPro" id="IPR002562">
    <property type="entry name" value="3'-5'_exonuclease_dom"/>
</dbReference>
<dbReference type="OrthoDB" id="1920326at2759"/>
<proteinExistence type="predicted"/>
<gene>
    <name evidence="3" type="ORF">CcCBS67573_g01430</name>
</gene>
<evidence type="ECO:0000313" key="3">
    <source>
        <dbReference type="EMBL" id="TPX77304.1"/>
    </source>
</evidence>
<feature type="region of interest" description="Disordered" evidence="1">
    <location>
        <begin position="699"/>
        <end position="724"/>
    </location>
</feature>
<dbReference type="PANTHER" id="PTHR47765">
    <property type="entry name" value="3'-5' EXONUCLEASE DOMAIN-CONTAINING PROTEIN"/>
    <property type="match status" value="1"/>
</dbReference>
<dbReference type="AlphaFoldDB" id="A0A507FLV8"/>
<evidence type="ECO:0000259" key="2">
    <source>
        <dbReference type="SMART" id="SM00474"/>
    </source>
</evidence>
<evidence type="ECO:0000313" key="4">
    <source>
        <dbReference type="Proteomes" id="UP000320333"/>
    </source>
</evidence>
<comment type="caution">
    <text evidence="3">The sequence shown here is derived from an EMBL/GenBank/DDBJ whole genome shotgun (WGS) entry which is preliminary data.</text>
</comment>
<dbReference type="InterPro" id="IPR036397">
    <property type="entry name" value="RNaseH_sf"/>
</dbReference>
<dbReference type="GO" id="GO:0008408">
    <property type="term" value="F:3'-5' exonuclease activity"/>
    <property type="evidence" value="ECO:0007669"/>
    <property type="project" value="InterPro"/>
</dbReference>
<dbReference type="PANTHER" id="PTHR47765:SF2">
    <property type="entry name" value="EXONUCLEASE MUT-7 HOMOLOG"/>
    <property type="match status" value="1"/>
</dbReference>
<dbReference type="SMART" id="SM00474">
    <property type="entry name" value="35EXOc"/>
    <property type="match status" value="1"/>
</dbReference>
<organism evidence="3 4">
    <name type="scientific">Chytriomyces confervae</name>
    <dbReference type="NCBI Taxonomy" id="246404"/>
    <lineage>
        <taxon>Eukaryota</taxon>
        <taxon>Fungi</taxon>
        <taxon>Fungi incertae sedis</taxon>
        <taxon>Chytridiomycota</taxon>
        <taxon>Chytridiomycota incertae sedis</taxon>
        <taxon>Chytridiomycetes</taxon>
        <taxon>Chytridiales</taxon>
        <taxon>Chytriomycetaceae</taxon>
        <taxon>Chytriomyces</taxon>
    </lineage>
</organism>
<dbReference type="STRING" id="246404.A0A507FLV8"/>
<reference evidence="3 4" key="1">
    <citation type="journal article" date="2019" name="Sci. Rep.">
        <title>Comparative genomics of chytrid fungi reveal insights into the obligate biotrophic and pathogenic lifestyle of Synchytrium endobioticum.</title>
        <authorList>
            <person name="van de Vossenberg B.T.L.H."/>
            <person name="Warris S."/>
            <person name="Nguyen H.D.T."/>
            <person name="van Gent-Pelzer M.P.E."/>
            <person name="Joly D.L."/>
            <person name="van de Geest H.C."/>
            <person name="Bonants P.J.M."/>
            <person name="Smith D.S."/>
            <person name="Levesque C.A."/>
            <person name="van der Lee T.A.J."/>
        </authorList>
    </citation>
    <scope>NUCLEOTIDE SEQUENCE [LARGE SCALE GENOMIC DNA]</scope>
    <source>
        <strain evidence="3 4">CBS 675.73</strain>
    </source>
</reference>
<feature type="compositionally biased region" description="Basic residues" evidence="1">
    <location>
        <begin position="715"/>
        <end position="724"/>
    </location>
</feature>